<comment type="caution">
    <text evidence="8">The sequence shown here is derived from an EMBL/GenBank/DDBJ whole genome shotgun (WGS) entry which is preliminary data.</text>
</comment>
<organism evidence="8 9">
    <name type="scientific">Achlya hypogyna</name>
    <name type="common">Oomycete</name>
    <name type="synonym">Protoachlya hypogyna</name>
    <dbReference type="NCBI Taxonomy" id="1202772"/>
    <lineage>
        <taxon>Eukaryota</taxon>
        <taxon>Sar</taxon>
        <taxon>Stramenopiles</taxon>
        <taxon>Oomycota</taxon>
        <taxon>Saprolegniomycetes</taxon>
        <taxon>Saprolegniales</taxon>
        <taxon>Achlyaceae</taxon>
        <taxon>Achlya</taxon>
    </lineage>
</organism>
<dbReference type="Proteomes" id="UP000243579">
    <property type="component" value="Unassembled WGS sequence"/>
</dbReference>
<dbReference type="GO" id="GO:0008381">
    <property type="term" value="F:mechanosensitive monoatomic ion channel activity"/>
    <property type="evidence" value="ECO:0007669"/>
    <property type="project" value="InterPro"/>
</dbReference>
<dbReference type="PANTHER" id="PTHR30221">
    <property type="entry name" value="SMALL-CONDUCTANCE MECHANOSENSITIVE CHANNEL"/>
    <property type="match status" value="1"/>
</dbReference>
<evidence type="ECO:0000256" key="4">
    <source>
        <dbReference type="ARBA" id="ARBA00023136"/>
    </source>
</evidence>
<feature type="transmembrane region" description="Helical" evidence="6">
    <location>
        <begin position="177"/>
        <end position="197"/>
    </location>
</feature>
<dbReference type="InterPro" id="IPR010920">
    <property type="entry name" value="LSM_dom_sf"/>
</dbReference>
<evidence type="ECO:0000256" key="3">
    <source>
        <dbReference type="ARBA" id="ARBA00022989"/>
    </source>
</evidence>
<feature type="transmembrane region" description="Helical" evidence="6">
    <location>
        <begin position="101"/>
        <end position="122"/>
    </location>
</feature>
<feature type="transmembrane region" description="Helical" evidence="6">
    <location>
        <begin position="20"/>
        <end position="48"/>
    </location>
</feature>
<keyword evidence="4 6" id="KW-0472">Membrane</keyword>
<keyword evidence="2 6" id="KW-0812">Transmembrane</keyword>
<evidence type="ECO:0000256" key="6">
    <source>
        <dbReference type="SAM" id="Phobius"/>
    </source>
</evidence>
<comment type="subcellular location">
    <subcellularLocation>
        <location evidence="1">Membrane</location>
    </subcellularLocation>
</comment>
<dbReference type="GO" id="GO:0016020">
    <property type="term" value="C:membrane"/>
    <property type="evidence" value="ECO:0007669"/>
    <property type="project" value="UniProtKB-SubCell"/>
</dbReference>
<feature type="region of interest" description="Disordered" evidence="5">
    <location>
        <begin position="397"/>
        <end position="416"/>
    </location>
</feature>
<evidence type="ECO:0000256" key="2">
    <source>
        <dbReference type="ARBA" id="ARBA00022692"/>
    </source>
</evidence>
<feature type="domain" description="Mechanosensitive ion channel MscS" evidence="7">
    <location>
        <begin position="197"/>
        <end position="257"/>
    </location>
</feature>
<protein>
    <recommendedName>
        <fullName evidence="7">Mechanosensitive ion channel MscS domain-containing protein</fullName>
    </recommendedName>
</protein>
<evidence type="ECO:0000256" key="5">
    <source>
        <dbReference type="SAM" id="MobiDB-lite"/>
    </source>
</evidence>
<name>A0A1V9ZTF6_ACHHY</name>
<evidence type="ECO:0000313" key="8">
    <source>
        <dbReference type="EMBL" id="OQS01287.1"/>
    </source>
</evidence>
<gene>
    <name evidence="8" type="ORF">ACHHYP_01374</name>
</gene>
<feature type="transmembrane region" description="Helical" evidence="6">
    <location>
        <begin position="69"/>
        <end position="89"/>
    </location>
</feature>
<keyword evidence="3 6" id="KW-1133">Transmembrane helix</keyword>
<dbReference type="InterPro" id="IPR023408">
    <property type="entry name" value="MscS_beta-dom_sf"/>
</dbReference>
<dbReference type="EMBL" id="JNBR01000010">
    <property type="protein sequence ID" value="OQS01287.1"/>
    <property type="molecule type" value="Genomic_DNA"/>
</dbReference>
<reference evidence="8 9" key="1">
    <citation type="journal article" date="2014" name="Genome Biol. Evol.">
        <title>The secreted proteins of Achlya hypogyna and Thraustotheca clavata identify the ancestral oomycete secretome and reveal gene acquisitions by horizontal gene transfer.</title>
        <authorList>
            <person name="Misner I."/>
            <person name="Blouin N."/>
            <person name="Leonard G."/>
            <person name="Richards T.A."/>
            <person name="Lane C.E."/>
        </authorList>
    </citation>
    <scope>NUCLEOTIDE SEQUENCE [LARGE SCALE GENOMIC DNA]</scope>
    <source>
        <strain evidence="8 9">ATCC 48635</strain>
    </source>
</reference>
<dbReference type="Pfam" id="PF00924">
    <property type="entry name" value="MS_channel_2nd"/>
    <property type="match status" value="1"/>
</dbReference>
<feature type="region of interest" description="Disordered" evidence="5">
    <location>
        <begin position="423"/>
        <end position="449"/>
    </location>
</feature>
<dbReference type="PANTHER" id="PTHR30221:SF1">
    <property type="entry name" value="SMALL-CONDUCTANCE MECHANOSENSITIVE CHANNEL"/>
    <property type="match status" value="1"/>
</dbReference>
<dbReference type="Gene3D" id="2.30.30.60">
    <property type="match status" value="1"/>
</dbReference>
<evidence type="ECO:0000259" key="7">
    <source>
        <dbReference type="Pfam" id="PF00924"/>
    </source>
</evidence>
<dbReference type="AlphaFoldDB" id="A0A1V9ZTF6"/>
<dbReference type="SUPFAM" id="SSF50182">
    <property type="entry name" value="Sm-like ribonucleoproteins"/>
    <property type="match status" value="1"/>
</dbReference>
<proteinExistence type="predicted"/>
<dbReference type="InterPro" id="IPR045275">
    <property type="entry name" value="MscS_archaea/bacteria_type"/>
</dbReference>
<feature type="transmembrane region" description="Helical" evidence="6">
    <location>
        <begin position="143"/>
        <end position="165"/>
    </location>
</feature>
<evidence type="ECO:0000313" key="9">
    <source>
        <dbReference type="Proteomes" id="UP000243579"/>
    </source>
</evidence>
<evidence type="ECO:0000256" key="1">
    <source>
        <dbReference type="ARBA" id="ARBA00004370"/>
    </source>
</evidence>
<dbReference type="OrthoDB" id="124973at2759"/>
<keyword evidence="9" id="KW-1185">Reference proteome</keyword>
<accession>A0A1V9ZTF6</accession>
<dbReference type="InterPro" id="IPR006685">
    <property type="entry name" value="MscS_channel_2nd"/>
</dbReference>
<sequence>MGTGWSSSDPGAISVKSSDWMYVGAVAIVVVAWFFRVEMIRLTLRLLVRGLSSQRFRSVTGALREFENLVLHPLSYVLFVVFIWIALRLVDALSFPTVNTIVQICIGVPMLWTVLQFCKFLNVVIIRRHGWERSDSKDDSGKIMIVTEGIGLLRYILCAIVFYYFFLSQLQFDTVEIFTTIILVLELLFLLSSHTWFRNVMGGLILLIDEPIKSGHHVEVLGHEGVVEHMYLQFFTLRQYDQGLAIVPNGILLQHEVRVRPKATDARVVLGVHLAHDTPPLAVRDFVRRADALLARHVQAAAKSSDEVFAPATAAKLSLTDVLRRAVTEKKPLVSAHQPSRYWVTLVGLYQVQLVYYAPDAKFKRLVYEKRELTLALTDLLATMGLVLHEPAPVVSGASTNAPRSAPPAPPAAEAFTDDGAFDALGSFTDGTSSSVHRRPRAGDRSQET</sequence>